<dbReference type="GO" id="GO:0016616">
    <property type="term" value="F:oxidoreductase activity, acting on the CH-OH group of donors, NAD or NADP as acceptor"/>
    <property type="evidence" value="ECO:0007669"/>
    <property type="project" value="InterPro"/>
</dbReference>
<dbReference type="PROSITE" id="PS00670">
    <property type="entry name" value="D_2_HYDROXYACID_DH_2"/>
    <property type="match status" value="1"/>
</dbReference>
<accession>A0A6C2YPM5</accession>
<dbReference type="InterPro" id="IPR050857">
    <property type="entry name" value="D-2-hydroxyacid_DH"/>
</dbReference>
<evidence type="ECO:0008006" key="9">
    <source>
        <dbReference type="Google" id="ProtNLM"/>
    </source>
</evidence>
<evidence type="ECO:0000256" key="4">
    <source>
        <dbReference type="RuleBase" id="RU003719"/>
    </source>
</evidence>
<dbReference type="Proteomes" id="UP000464378">
    <property type="component" value="Chromosome"/>
</dbReference>
<dbReference type="InterPro" id="IPR006139">
    <property type="entry name" value="D-isomer_2_OHA_DH_cat_dom"/>
</dbReference>
<proteinExistence type="inferred from homology"/>
<dbReference type="InParanoid" id="A0A6C2YPM5"/>
<evidence type="ECO:0000256" key="3">
    <source>
        <dbReference type="ARBA" id="ARBA00023027"/>
    </source>
</evidence>
<dbReference type="FunFam" id="3.40.50.720:FF:000203">
    <property type="entry name" value="D-3-phosphoglycerate dehydrogenase (SerA)"/>
    <property type="match status" value="1"/>
</dbReference>
<dbReference type="CDD" id="cd12172">
    <property type="entry name" value="PGDH_like_2"/>
    <property type="match status" value="1"/>
</dbReference>
<keyword evidence="3" id="KW-0520">NAD</keyword>
<dbReference type="EMBL" id="LR593887">
    <property type="protein sequence ID" value="VTS03505.1"/>
    <property type="molecule type" value="Genomic_DNA"/>
</dbReference>
<comment type="similarity">
    <text evidence="1 4">Belongs to the D-isomer specific 2-hydroxyacid dehydrogenase family.</text>
</comment>
<sequence length="334" mass="36600">MKPKVLVGPSHVAHIQDGFVTTLDDAGLERVYPPRAVQMIEAEVAPALRGVRYSLAGSEPYSRATIESSPDLRVIARAGVGWDAVDVDAATDAGVIVTYAPGTNHEAVGEHTLLLILALAKSFLHQHNRILAGEWPRKAYQPIRGKTLGIIGLGRTGKATATRALAFGMRVIASEIAPDSEFLARYPVELVSQEQVLRQADFLSLHVPLTPLTRHLMNRETLSAMKPTAYLINCSRGTVVHEPELFEALSQKQIAGAGLDVFDEEPLAADHPFRQLTNVLFTAHTAGVDLQSRDEMVQRAADAIVRIHRGEWPEEWIVNPEVRSRRRLDGSNLA</sequence>
<evidence type="ECO:0000313" key="8">
    <source>
        <dbReference type="Proteomes" id="UP000464378"/>
    </source>
</evidence>
<protein>
    <recommendedName>
        <fullName evidence="9">D-isomer specific 2-hydroxyacid dehydrogenase NAD-binding domain-containing protein</fullName>
    </recommendedName>
</protein>
<dbReference type="RefSeq" id="WP_162658235.1">
    <property type="nucleotide sequence ID" value="NZ_LR593887.1"/>
</dbReference>
<dbReference type="GO" id="GO:0051287">
    <property type="term" value="F:NAD binding"/>
    <property type="evidence" value="ECO:0007669"/>
    <property type="project" value="InterPro"/>
</dbReference>
<dbReference type="SUPFAM" id="SSF52283">
    <property type="entry name" value="Formate/glycerate dehydrogenase catalytic domain-like"/>
    <property type="match status" value="1"/>
</dbReference>
<evidence type="ECO:0000256" key="1">
    <source>
        <dbReference type="ARBA" id="ARBA00005854"/>
    </source>
</evidence>
<organism evidence="7">
    <name type="scientific">Tuwongella immobilis</name>
    <dbReference type="NCBI Taxonomy" id="692036"/>
    <lineage>
        <taxon>Bacteria</taxon>
        <taxon>Pseudomonadati</taxon>
        <taxon>Planctomycetota</taxon>
        <taxon>Planctomycetia</taxon>
        <taxon>Gemmatales</taxon>
        <taxon>Gemmataceae</taxon>
        <taxon>Tuwongella</taxon>
    </lineage>
</organism>
<evidence type="ECO:0000259" key="5">
    <source>
        <dbReference type="Pfam" id="PF00389"/>
    </source>
</evidence>
<reference evidence="7" key="1">
    <citation type="submission" date="2019-04" db="EMBL/GenBank/DDBJ databases">
        <authorList>
            <consortium name="Science for Life Laboratories"/>
        </authorList>
    </citation>
    <scope>NUCLEOTIDE SEQUENCE</scope>
    <source>
        <strain evidence="7">MBLW1</strain>
    </source>
</reference>
<evidence type="ECO:0000259" key="6">
    <source>
        <dbReference type="Pfam" id="PF02826"/>
    </source>
</evidence>
<gene>
    <name evidence="7" type="ORF">GMBLW1_08210</name>
</gene>
<feature type="domain" description="D-isomer specific 2-hydroxyacid dehydrogenase catalytic" evidence="5">
    <location>
        <begin position="22"/>
        <end position="313"/>
    </location>
</feature>
<dbReference type="AlphaFoldDB" id="A0A6C2YPM5"/>
<name>A0A6C2YPM5_9BACT</name>
<dbReference type="KEGG" id="tim:GMBLW1_08210"/>
<dbReference type="PANTHER" id="PTHR42789">
    <property type="entry name" value="D-ISOMER SPECIFIC 2-HYDROXYACID DEHYDROGENASE FAMILY PROTEIN (AFU_ORTHOLOGUE AFUA_6G10090)"/>
    <property type="match status" value="1"/>
</dbReference>
<keyword evidence="8" id="KW-1185">Reference proteome</keyword>
<dbReference type="InterPro" id="IPR029753">
    <property type="entry name" value="D-isomer_DH_CS"/>
</dbReference>
<dbReference type="Pfam" id="PF02826">
    <property type="entry name" value="2-Hacid_dh_C"/>
    <property type="match status" value="1"/>
</dbReference>
<evidence type="ECO:0000313" key="7">
    <source>
        <dbReference type="EMBL" id="VIP03139.1"/>
    </source>
</evidence>
<dbReference type="EMBL" id="LR586016">
    <property type="protein sequence ID" value="VIP03139.1"/>
    <property type="molecule type" value="Genomic_DNA"/>
</dbReference>
<dbReference type="Gene3D" id="3.40.50.720">
    <property type="entry name" value="NAD(P)-binding Rossmann-like Domain"/>
    <property type="match status" value="2"/>
</dbReference>
<evidence type="ECO:0000256" key="2">
    <source>
        <dbReference type="ARBA" id="ARBA00023002"/>
    </source>
</evidence>
<dbReference type="Pfam" id="PF00389">
    <property type="entry name" value="2-Hacid_dh"/>
    <property type="match status" value="1"/>
</dbReference>
<dbReference type="PANTHER" id="PTHR42789:SF1">
    <property type="entry name" value="D-ISOMER SPECIFIC 2-HYDROXYACID DEHYDROGENASE FAMILY PROTEIN (AFU_ORTHOLOGUE AFUA_6G10090)"/>
    <property type="match status" value="1"/>
</dbReference>
<dbReference type="InterPro" id="IPR006140">
    <property type="entry name" value="D-isomer_DH_NAD-bd"/>
</dbReference>
<dbReference type="SUPFAM" id="SSF51735">
    <property type="entry name" value="NAD(P)-binding Rossmann-fold domains"/>
    <property type="match status" value="1"/>
</dbReference>
<keyword evidence="2 4" id="KW-0560">Oxidoreductase</keyword>
<feature type="domain" description="D-isomer specific 2-hydroxyacid dehydrogenase NAD-binding" evidence="6">
    <location>
        <begin position="114"/>
        <end position="286"/>
    </location>
</feature>
<dbReference type="InterPro" id="IPR036291">
    <property type="entry name" value="NAD(P)-bd_dom_sf"/>
</dbReference>